<dbReference type="EMBL" id="CP084204">
    <property type="protein sequence ID" value="UZX20182.1"/>
    <property type="molecule type" value="Genomic_DNA"/>
</dbReference>
<dbReference type="NCBIfam" id="TIGR01643">
    <property type="entry name" value="YD_repeat_2x"/>
    <property type="match status" value="11"/>
</dbReference>
<keyword evidence="7" id="KW-1185">Reference proteome</keyword>
<dbReference type="Pfam" id="PF25547">
    <property type="entry name" value="WXG100_2"/>
    <property type="match status" value="1"/>
</dbReference>
<evidence type="ECO:0000259" key="4">
    <source>
        <dbReference type="Pfam" id="PF25023"/>
    </source>
</evidence>
<evidence type="ECO:0000256" key="1">
    <source>
        <dbReference type="ARBA" id="ARBA00022737"/>
    </source>
</evidence>
<dbReference type="RefSeq" id="WP_190105964.1">
    <property type="nucleotide sequence ID" value="NZ_BMUH01000013.1"/>
</dbReference>
<feature type="domain" description="Teneurin-like YD-shell" evidence="4">
    <location>
        <begin position="582"/>
        <end position="782"/>
    </location>
</feature>
<evidence type="ECO:0000256" key="2">
    <source>
        <dbReference type="SAM" id="MobiDB-lite"/>
    </source>
</evidence>
<protein>
    <submittedName>
        <fullName evidence="6">DUF6531 domain-containing protein</fullName>
    </submittedName>
</protein>
<evidence type="ECO:0000313" key="7">
    <source>
        <dbReference type="Proteomes" id="UP001164506"/>
    </source>
</evidence>
<feature type="region of interest" description="Disordered" evidence="2">
    <location>
        <begin position="1161"/>
        <end position="1185"/>
    </location>
</feature>
<feature type="compositionally biased region" description="Basic and acidic residues" evidence="2">
    <location>
        <begin position="323"/>
        <end position="352"/>
    </location>
</feature>
<dbReference type="InterPro" id="IPR022385">
    <property type="entry name" value="Rhs_assc_core"/>
</dbReference>
<dbReference type="InterPro" id="IPR006530">
    <property type="entry name" value="YD"/>
</dbReference>
<feature type="compositionally biased region" description="Basic and acidic residues" evidence="2">
    <location>
        <begin position="1170"/>
        <end position="1180"/>
    </location>
</feature>
<dbReference type="NCBIfam" id="TIGR03696">
    <property type="entry name" value="Rhs_assc_core"/>
    <property type="match status" value="1"/>
</dbReference>
<name>A0ABY6QS99_9ACTN</name>
<sequence>MAVTIPGWADTLLDLIGVAWPNVDEDAYREMADALREFAEDLEDDGQLANNHFERLLSSGQGESMDALDEHWSKVKGKHIKDIAGAARTIAGGLDTAAGAIEGMKLAALVQLGYLASEAGIALSLIPVTGGLSALIGAGAMRATQEVIKRLIKECVEEAVGYVVAAMTEPAVAALEGMAADLVVQLGAVAIGLQDGVDLDQTGNAGKQGFKDGVQSGKEAMNLASAGSGAKGPGSGLKNLHIEHAEHTHASTQLNGVSVSIHGRTAGKLTKAKTAHGRTRGRDSIADAIDPIADKAMEALTKAAKSMGDHVGQTLPKVVKQISVDHKNTDDNLRDRFARQRKGDHDDGKDGRGGGPGRGPRKDGPLRSRPEPLRDAKDDPRRNGIPLDRKTCKNDPVDVATGAMTLPQTDLTLPGTLPLALERTHLSDYRYGQWFGRSWASTLDERIEPDPVGGGAVWAREDGSLLVYPSLPHPEGEPVLPVEGPRVPLAHGGTYDDLTTYTVTEPDTGLTRSFTGSPYRTSTAYWLTELTDRNDNSVTFSRRSDGAPTAVSHSGGYVVRVATDDDRVTALAVHTPQGPVDVVSYGYDAEGNLDAVVNSSGLPLRLTYDHAARVTSWTDRNGSTFRYLYDGAGRVVETVGPDGHLSSAFAYDTERRTTRYTDSTGATTVFLLNDRLQVVAETDPLGNTVSQAWDRYDRLLSRVDTHGRTATWTWDDDGHLTAVTTPGGAVTTAEYDEHGMPVATTAPNGARWTRTYDERGNQLTLVGPDGAAVRFTYDGHGALLSITDIDDRTESFVPDRAGLPLSRTDQAGNTVTFTRDAFGRPVTADAGGAVTTLEWTVEGLPARRTAPDGTTHTWEYDGEGNCVAEAGPGGRTLHEYTHFDLPSARTTPDGARHEFAYDTELRLTEVRNAAGRAWRYAYDTVGRVVSETDFDGRAVHYAYDPAGRWSARRNVLGQIVTHHFDDDGLLVAKDADGIVTRLTHDVMGRLTSATSPQSTLTIARDDRGRVTAETVDGRTTRFTHDALGRRTGRTTPGGVTTTLTYDAHGNRSALDLAGHTLDFVHDALGREVSRTLGPLDAPVTLSTDWDGAGRIREQTLAVPGRMLRSRAYDYRPDDRVRAVTDLITGQTRAFDRDPAGRALRIDAPGWTETYAYDIEGNQTSAQWPDRAPHTESRGPRGYEGTSVRTAGAMSYTHDAAGRVVERRRKRLSRRPDVWRYTWDAEDRLTSCTTPDGVLWTYAYDAFGRRTAKRRHGPDGTVVAETLFTWDDARLVEQTDGATTLTWEHDGLRPLAQFEHRTPAPGGAGEDGAGPDDDGRAGVDARFFAIVTDLIGTPTELVDGTGRIAWHSRATHWGVTSWNQDADAYTPLRFPGQYADPETGLHYNYFRHYDPEAGRYVTPDPLGLDPAPNPVGYIADPLTESDPLGLAPCLQALQDMATKIAHVFPEDKRKYQTVSVIHAITPKGPRMFVAGTSRVPLNKAQLKLAEEMGLIPIPSDEYLPKPPPGERGGHAEQNILHFLNRRHQANGGESWLPTHGAASRPVCPDVCPPIIRAAAGDGKVVAYYEPNGTYLKFYWPDNYLRKK</sequence>
<evidence type="ECO:0000313" key="6">
    <source>
        <dbReference type="EMBL" id="UZX20182.1"/>
    </source>
</evidence>
<dbReference type="Pfam" id="PF20148">
    <property type="entry name" value="DUF6531"/>
    <property type="match status" value="1"/>
</dbReference>
<organism evidence="6 7">
    <name type="scientific">Streptomyces tanashiensis</name>
    <dbReference type="NCBI Taxonomy" id="67367"/>
    <lineage>
        <taxon>Bacteria</taxon>
        <taxon>Bacillati</taxon>
        <taxon>Actinomycetota</taxon>
        <taxon>Actinomycetes</taxon>
        <taxon>Kitasatosporales</taxon>
        <taxon>Streptomycetaceae</taxon>
        <taxon>Streptomyces</taxon>
    </lineage>
</organism>
<accession>A0ABY6QS99</accession>
<dbReference type="Gene3D" id="2.180.10.10">
    <property type="entry name" value="RHS repeat-associated core"/>
    <property type="match status" value="3"/>
</dbReference>
<dbReference type="Pfam" id="PF25023">
    <property type="entry name" value="TEN_YD-shell"/>
    <property type="match status" value="2"/>
</dbReference>
<feature type="region of interest" description="Disordered" evidence="2">
    <location>
        <begin position="323"/>
        <end position="394"/>
    </location>
</feature>
<dbReference type="InterPro" id="IPR057746">
    <property type="entry name" value="CpnT-like_N"/>
</dbReference>
<dbReference type="InterPro" id="IPR056823">
    <property type="entry name" value="TEN-like_YD-shell"/>
</dbReference>
<dbReference type="PANTHER" id="PTHR32305:SF15">
    <property type="entry name" value="PROTEIN RHSA-RELATED"/>
    <property type="match status" value="1"/>
</dbReference>
<feature type="compositionally biased region" description="Basic and acidic residues" evidence="2">
    <location>
        <begin position="360"/>
        <end position="394"/>
    </location>
</feature>
<dbReference type="Pfam" id="PF05593">
    <property type="entry name" value="RHS_repeat"/>
    <property type="match status" value="5"/>
</dbReference>
<dbReference type="Proteomes" id="UP001164506">
    <property type="component" value="Chromosome"/>
</dbReference>
<dbReference type="InterPro" id="IPR031325">
    <property type="entry name" value="RHS_repeat"/>
</dbReference>
<dbReference type="GeneID" id="95598853"/>
<feature type="domain" description="Teneurin-like YD-shell" evidence="4">
    <location>
        <begin position="1326"/>
        <end position="1403"/>
    </location>
</feature>
<dbReference type="InterPro" id="IPR045351">
    <property type="entry name" value="DUF6531"/>
</dbReference>
<reference evidence="6" key="1">
    <citation type="submission" date="2021-09" db="EMBL/GenBank/DDBJ databases">
        <title>Complete genome sequence and metabolic characterization of Streptomyces tanashiensis DSM 731 the producer of antibacterial Kalafungin and diverse secondary metabolites.</title>
        <authorList>
            <person name="Abbasi M.N."/>
            <person name="Anwar M.N."/>
            <person name="Alam K."/>
            <person name="Shoaib M."/>
            <person name="Lin Z."/>
            <person name="Hayat M."/>
            <person name="Ali M.I."/>
            <person name="Malik H.M.T."/>
            <person name="Ahmed I."/>
            <person name="Li A."/>
            <person name="Hailong Wang H."/>
            <person name="Zhang Y."/>
        </authorList>
    </citation>
    <scope>NUCLEOTIDE SEQUENCE</scope>
    <source>
        <strain evidence="6">Kala</strain>
    </source>
</reference>
<gene>
    <name evidence="6" type="ORF">LDH80_05375</name>
</gene>
<evidence type="ECO:0000259" key="3">
    <source>
        <dbReference type="Pfam" id="PF20148"/>
    </source>
</evidence>
<feature type="domain" description="DUF6531" evidence="3">
    <location>
        <begin position="395"/>
        <end position="468"/>
    </location>
</feature>
<dbReference type="PANTHER" id="PTHR32305">
    <property type="match status" value="1"/>
</dbReference>
<evidence type="ECO:0000259" key="5">
    <source>
        <dbReference type="Pfam" id="PF25547"/>
    </source>
</evidence>
<keyword evidence="1" id="KW-0677">Repeat</keyword>
<proteinExistence type="predicted"/>
<feature type="region of interest" description="Disordered" evidence="2">
    <location>
        <begin position="1297"/>
        <end position="1318"/>
    </location>
</feature>
<dbReference type="InterPro" id="IPR050708">
    <property type="entry name" value="T6SS_VgrG/RHS"/>
</dbReference>
<feature type="domain" description="Outer membrane channel protein CpnT-like N-terminal" evidence="5">
    <location>
        <begin position="18"/>
        <end position="131"/>
    </location>
</feature>